<accession>A0A1D1UZT3</accession>
<evidence type="ECO:0000313" key="3">
    <source>
        <dbReference type="Proteomes" id="UP000186922"/>
    </source>
</evidence>
<evidence type="ECO:0000256" key="1">
    <source>
        <dbReference type="SAM" id="MobiDB-lite"/>
    </source>
</evidence>
<evidence type="ECO:0000313" key="2">
    <source>
        <dbReference type="EMBL" id="GAU95109.1"/>
    </source>
</evidence>
<reference evidence="2 3" key="1">
    <citation type="journal article" date="2016" name="Nat. Commun.">
        <title>Extremotolerant tardigrade genome and improved radiotolerance of human cultured cells by tardigrade-unique protein.</title>
        <authorList>
            <person name="Hashimoto T."/>
            <person name="Horikawa D.D."/>
            <person name="Saito Y."/>
            <person name="Kuwahara H."/>
            <person name="Kozuka-Hata H."/>
            <person name="Shin-I T."/>
            <person name="Minakuchi Y."/>
            <person name="Ohishi K."/>
            <person name="Motoyama A."/>
            <person name="Aizu T."/>
            <person name="Enomoto A."/>
            <person name="Kondo K."/>
            <person name="Tanaka S."/>
            <person name="Hara Y."/>
            <person name="Koshikawa S."/>
            <person name="Sagara H."/>
            <person name="Miura T."/>
            <person name="Yokobori S."/>
            <person name="Miyagawa K."/>
            <person name="Suzuki Y."/>
            <person name="Kubo T."/>
            <person name="Oyama M."/>
            <person name="Kohara Y."/>
            <person name="Fujiyama A."/>
            <person name="Arakawa K."/>
            <person name="Katayama T."/>
            <person name="Toyoda A."/>
            <person name="Kunieda T."/>
        </authorList>
    </citation>
    <scope>NUCLEOTIDE SEQUENCE [LARGE SCALE GENOMIC DNA]</scope>
    <source>
        <strain evidence="2 3">YOKOZUNA-1</strain>
    </source>
</reference>
<organism evidence="2 3">
    <name type="scientific">Ramazzottius varieornatus</name>
    <name type="common">Water bear</name>
    <name type="synonym">Tardigrade</name>
    <dbReference type="NCBI Taxonomy" id="947166"/>
    <lineage>
        <taxon>Eukaryota</taxon>
        <taxon>Metazoa</taxon>
        <taxon>Ecdysozoa</taxon>
        <taxon>Tardigrada</taxon>
        <taxon>Eutardigrada</taxon>
        <taxon>Parachela</taxon>
        <taxon>Hypsibioidea</taxon>
        <taxon>Ramazzottiidae</taxon>
        <taxon>Ramazzottius</taxon>
    </lineage>
</organism>
<dbReference type="Proteomes" id="UP000186922">
    <property type="component" value="Unassembled WGS sequence"/>
</dbReference>
<protein>
    <submittedName>
        <fullName evidence="2">Uncharacterized protein</fullName>
    </submittedName>
</protein>
<gene>
    <name evidence="2" type="primary">RvY_06784-1</name>
    <name evidence="2" type="synonym">RvY_06784.1</name>
    <name evidence="2" type="ORF">RvY_06784</name>
</gene>
<comment type="caution">
    <text evidence="2">The sequence shown here is derived from an EMBL/GenBank/DDBJ whole genome shotgun (WGS) entry which is preliminary data.</text>
</comment>
<proteinExistence type="predicted"/>
<dbReference type="EMBL" id="BDGG01000003">
    <property type="protein sequence ID" value="GAU95109.1"/>
    <property type="molecule type" value="Genomic_DNA"/>
</dbReference>
<feature type="compositionally biased region" description="Polar residues" evidence="1">
    <location>
        <begin position="7"/>
        <end position="33"/>
    </location>
</feature>
<keyword evidence="3" id="KW-1185">Reference proteome</keyword>
<sequence length="59" mass="6485">MLERINQDSTQDTQRTIQSDISEENTSSKVGQTSVAMSGLLKVETIQSCKKENSDIAPL</sequence>
<name>A0A1D1UZT3_RAMVA</name>
<feature type="region of interest" description="Disordered" evidence="1">
    <location>
        <begin position="1"/>
        <end position="33"/>
    </location>
</feature>
<dbReference type="AlphaFoldDB" id="A0A1D1UZT3"/>